<accession>A0A540L539</accession>
<sequence>MEQKHILLSALSVGVGVGVGLGLTSGQAVSSWHHKRSISEVTLEQMSNLLGSFSMLPSSRDTKGALCRQSSSSDLKSRGTEGPTRTLQRNGSSASDMSSISSKSASPSSGLFLQKNTGCLRT</sequence>
<name>A0A540L539_MALBA</name>
<comment type="caution">
    <text evidence="2">The sequence shown here is derived from an EMBL/GenBank/DDBJ whole genome shotgun (WGS) entry which is preliminary data.</text>
</comment>
<proteinExistence type="predicted"/>
<dbReference type="Proteomes" id="UP000315295">
    <property type="component" value="Unassembled WGS sequence"/>
</dbReference>
<dbReference type="EMBL" id="VIEB01000758">
    <property type="protein sequence ID" value="TQD81590.1"/>
    <property type="molecule type" value="Genomic_DNA"/>
</dbReference>
<reference evidence="2 3" key="1">
    <citation type="journal article" date="2019" name="G3 (Bethesda)">
        <title>Sequencing of a Wild Apple (Malus baccata) Genome Unravels the Differences Between Cultivated and Wild Apple Species Regarding Disease Resistance and Cold Tolerance.</title>
        <authorList>
            <person name="Chen X."/>
        </authorList>
    </citation>
    <scope>NUCLEOTIDE SEQUENCE [LARGE SCALE GENOMIC DNA]</scope>
    <source>
        <strain evidence="3">cv. Shandingzi</strain>
        <tissue evidence="2">Leaves</tissue>
    </source>
</reference>
<dbReference type="AlphaFoldDB" id="A0A540L539"/>
<dbReference type="STRING" id="106549.A0A540L539"/>
<keyword evidence="3" id="KW-1185">Reference proteome</keyword>
<evidence type="ECO:0000313" key="3">
    <source>
        <dbReference type="Proteomes" id="UP000315295"/>
    </source>
</evidence>
<feature type="region of interest" description="Disordered" evidence="1">
    <location>
        <begin position="58"/>
        <end position="122"/>
    </location>
</feature>
<organism evidence="2 3">
    <name type="scientific">Malus baccata</name>
    <name type="common">Siberian crab apple</name>
    <name type="synonym">Pyrus baccata</name>
    <dbReference type="NCBI Taxonomy" id="106549"/>
    <lineage>
        <taxon>Eukaryota</taxon>
        <taxon>Viridiplantae</taxon>
        <taxon>Streptophyta</taxon>
        <taxon>Embryophyta</taxon>
        <taxon>Tracheophyta</taxon>
        <taxon>Spermatophyta</taxon>
        <taxon>Magnoliopsida</taxon>
        <taxon>eudicotyledons</taxon>
        <taxon>Gunneridae</taxon>
        <taxon>Pentapetalae</taxon>
        <taxon>rosids</taxon>
        <taxon>fabids</taxon>
        <taxon>Rosales</taxon>
        <taxon>Rosaceae</taxon>
        <taxon>Amygdaloideae</taxon>
        <taxon>Maleae</taxon>
        <taxon>Malus</taxon>
    </lineage>
</organism>
<evidence type="ECO:0000256" key="1">
    <source>
        <dbReference type="SAM" id="MobiDB-lite"/>
    </source>
</evidence>
<gene>
    <name evidence="2" type="ORF">C1H46_032828</name>
</gene>
<protein>
    <submittedName>
        <fullName evidence="2">Uncharacterized protein</fullName>
    </submittedName>
</protein>
<feature type="compositionally biased region" description="Low complexity" evidence="1">
    <location>
        <begin position="92"/>
        <end position="109"/>
    </location>
</feature>
<evidence type="ECO:0000313" key="2">
    <source>
        <dbReference type="EMBL" id="TQD81590.1"/>
    </source>
</evidence>